<accession>A0A0V8M492</accession>
<dbReference type="GO" id="GO:0003723">
    <property type="term" value="F:RNA binding"/>
    <property type="evidence" value="ECO:0007669"/>
    <property type="project" value="UniProtKB-KW"/>
</dbReference>
<dbReference type="PANTHER" id="PTHR11766">
    <property type="entry name" value="TYROSYL-TRNA SYNTHETASE"/>
    <property type="match status" value="1"/>
</dbReference>
<dbReference type="OrthoDB" id="9804243at2"/>
<feature type="domain" description="RNA-binding S4" evidence="12">
    <location>
        <begin position="339"/>
        <end position="394"/>
    </location>
</feature>
<dbReference type="Pfam" id="PF00579">
    <property type="entry name" value="tRNA-synt_1b"/>
    <property type="match status" value="1"/>
</dbReference>
<dbReference type="Gene3D" id="3.10.290.10">
    <property type="entry name" value="RNA-binding S4 domain"/>
    <property type="match status" value="1"/>
</dbReference>
<dbReference type="InterPro" id="IPR024108">
    <property type="entry name" value="Tyr-tRNA-ligase_bac_2"/>
</dbReference>
<keyword evidence="6 11" id="KW-0694">RNA-binding</keyword>
<dbReference type="GO" id="GO:0005829">
    <property type="term" value="C:cytosol"/>
    <property type="evidence" value="ECO:0007669"/>
    <property type="project" value="TreeGrafter"/>
</dbReference>
<dbReference type="FunFam" id="3.40.50.620:FF:000061">
    <property type="entry name" value="Tyrosine--tRNA ligase"/>
    <property type="match status" value="1"/>
</dbReference>
<feature type="binding site" evidence="10">
    <location>
        <position position="230"/>
    </location>
    <ligand>
        <name>ATP</name>
        <dbReference type="ChEBI" id="CHEBI:30616"/>
    </ligand>
</feature>
<dbReference type="PANTHER" id="PTHR11766:SF1">
    <property type="entry name" value="TYROSINE--TRNA LIGASE"/>
    <property type="match status" value="1"/>
</dbReference>
<dbReference type="InterPro" id="IPR014729">
    <property type="entry name" value="Rossmann-like_a/b/a_fold"/>
</dbReference>
<evidence type="ECO:0000256" key="9">
    <source>
        <dbReference type="ARBA" id="ARBA00048248"/>
    </source>
</evidence>
<dbReference type="InterPro" id="IPR002305">
    <property type="entry name" value="aa-tRNA-synth_Ic"/>
</dbReference>
<evidence type="ECO:0000313" key="14">
    <source>
        <dbReference type="Proteomes" id="UP000053577"/>
    </source>
</evidence>
<protein>
    <recommendedName>
        <fullName evidence="10">Tyrosine--tRNA ligase</fullName>
        <ecNumber evidence="10">6.1.1.1</ecNumber>
    </recommendedName>
    <alternativeName>
        <fullName evidence="10">Tyrosyl-tRNA synthetase</fullName>
        <shortName evidence="10">TyrRS</shortName>
    </alternativeName>
</protein>
<evidence type="ECO:0000259" key="12">
    <source>
        <dbReference type="SMART" id="SM00363"/>
    </source>
</evidence>
<evidence type="ECO:0000256" key="5">
    <source>
        <dbReference type="ARBA" id="ARBA00022840"/>
    </source>
</evidence>
<keyword evidence="4 10" id="KW-0547">Nucleotide-binding</keyword>
<dbReference type="RefSeq" id="WP_058292115.1">
    <property type="nucleotide sequence ID" value="NZ_JGYD01000010.1"/>
</dbReference>
<comment type="similarity">
    <text evidence="10">Belongs to the class-I aminoacyl-tRNA synthetase family. TyrS type 2 subfamily.</text>
</comment>
<comment type="subcellular location">
    <subcellularLocation>
        <location evidence="10">Cytoplasm</location>
    </subcellularLocation>
</comment>
<dbReference type="PROSITE" id="PS00178">
    <property type="entry name" value="AA_TRNA_LIGASE_I"/>
    <property type="match status" value="1"/>
</dbReference>
<dbReference type="InterPro" id="IPR002307">
    <property type="entry name" value="Tyr-tRNA-ligase"/>
</dbReference>
<dbReference type="InterPro" id="IPR036986">
    <property type="entry name" value="S4_RNA-bd_sf"/>
</dbReference>
<dbReference type="Proteomes" id="UP000053577">
    <property type="component" value="Unassembled WGS sequence"/>
</dbReference>
<keyword evidence="5 10" id="KW-0067">ATP-binding</keyword>
<organism evidence="13 14">
    <name type="scientific">Dehalococcoides mccartyi</name>
    <dbReference type="NCBI Taxonomy" id="61435"/>
    <lineage>
        <taxon>Bacteria</taxon>
        <taxon>Bacillati</taxon>
        <taxon>Chloroflexota</taxon>
        <taxon>Dehalococcoidia</taxon>
        <taxon>Dehalococcoidales</taxon>
        <taxon>Dehalococcoidaceae</taxon>
        <taxon>Dehalococcoides</taxon>
    </lineage>
</organism>
<dbReference type="PROSITE" id="PS50889">
    <property type="entry name" value="S4"/>
    <property type="match status" value="1"/>
</dbReference>
<keyword evidence="8 10" id="KW-0030">Aminoacyl-tRNA synthetase</keyword>
<comment type="function">
    <text evidence="10">Catalyzes the attachment of tyrosine to tRNA(Tyr) in a two-step reaction: tyrosine is first activated by ATP to form Tyr-AMP and then transferred to the acceptor end of tRNA(Tyr).</text>
</comment>
<comment type="caution">
    <text evidence="13">The sequence shown here is derived from an EMBL/GenBank/DDBJ whole genome shotgun (WGS) entry which is preliminary data.</text>
</comment>
<dbReference type="InterPro" id="IPR054608">
    <property type="entry name" value="SYY-like_C"/>
</dbReference>
<evidence type="ECO:0000256" key="4">
    <source>
        <dbReference type="ARBA" id="ARBA00022741"/>
    </source>
</evidence>
<dbReference type="GO" id="GO:0004831">
    <property type="term" value="F:tyrosine-tRNA ligase activity"/>
    <property type="evidence" value="ECO:0007669"/>
    <property type="project" value="UniProtKB-UniRule"/>
</dbReference>
<keyword evidence="7 10" id="KW-0648">Protein biosynthesis</keyword>
<evidence type="ECO:0000256" key="3">
    <source>
        <dbReference type="ARBA" id="ARBA00022598"/>
    </source>
</evidence>
<dbReference type="AlphaFoldDB" id="A0A0V8M492"/>
<gene>
    <name evidence="10" type="primary">tyrS</name>
    <name evidence="13" type="ORF">DA01_01065</name>
</gene>
<sequence>MNQAENRIDQILKRGVAEVIVEEDFKKLLLSGKKLRLKEGFDPSSPDIHLGHMVALRKLRQLQDLGHQVVLIVGDWTAQIGDPSGASVTRPMLSAEQVKANAKTYLEQFFKIVDKDKTEVRWQSEWYANFKLEDVVRLSSKFTVAQMLARDDFAKRYAAGKPISVTELLYPMLQAYDSVMVKSDVEFGGTDQKFNLLVGRELQEMLGQKPQQVLMVPILVGTDGVHKMSKSLGNYIGVAEEPTEIFGKCMSIPDELILQYFELVTDIPATEITDFKNQMANGLVNPMVLKKRLARELITQLYSADAAEEADAQFTRVVQRGEIPEDMPECRLENGESICVIDFIIKADLAKSKSEARRLLEQGGVEINSAKISDPGTTVKCGDIIKAGKRRYSKAV</sequence>
<dbReference type="Gene3D" id="1.10.240.10">
    <property type="entry name" value="Tyrosyl-Transfer RNA Synthetase"/>
    <property type="match status" value="1"/>
</dbReference>
<dbReference type="EMBL" id="JGYD01000010">
    <property type="protein sequence ID" value="KSV18595.1"/>
    <property type="molecule type" value="Genomic_DNA"/>
</dbReference>
<feature type="short sequence motif" description="'HIGH' region" evidence="10">
    <location>
        <begin position="43"/>
        <end position="52"/>
    </location>
</feature>
<proteinExistence type="inferred from homology"/>
<evidence type="ECO:0000256" key="6">
    <source>
        <dbReference type="ARBA" id="ARBA00022884"/>
    </source>
</evidence>
<dbReference type="GO" id="GO:0005524">
    <property type="term" value="F:ATP binding"/>
    <property type="evidence" value="ECO:0007669"/>
    <property type="project" value="UniProtKB-UniRule"/>
</dbReference>
<keyword evidence="3 10" id="KW-0436">Ligase</keyword>
<name>A0A0V8M492_9CHLR</name>
<dbReference type="SUPFAM" id="SSF55174">
    <property type="entry name" value="Alpha-L RNA-binding motif"/>
    <property type="match status" value="1"/>
</dbReference>
<dbReference type="eggNOG" id="COG0162">
    <property type="taxonomic scope" value="Bacteria"/>
</dbReference>
<dbReference type="Pfam" id="PF22421">
    <property type="entry name" value="SYY_C-terminal"/>
    <property type="match status" value="1"/>
</dbReference>
<dbReference type="InterPro" id="IPR024088">
    <property type="entry name" value="Tyr-tRNA-ligase_bac-type"/>
</dbReference>
<comment type="subunit">
    <text evidence="1 10">Homodimer.</text>
</comment>
<dbReference type="InterPro" id="IPR001412">
    <property type="entry name" value="aa-tRNA-synth_I_CS"/>
</dbReference>
<evidence type="ECO:0000256" key="1">
    <source>
        <dbReference type="ARBA" id="ARBA00011738"/>
    </source>
</evidence>
<dbReference type="GO" id="GO:0006437">
    <property type="term" value="P:tyrosyl-tRNA aminoacylation"/>
    <property type="evidence" value="ECO:0007669"/>
    <property type="project" value="UniProtKB-UniRule"/>
</dbReference>
<comment type="catalytic activity">
    <reaction evidence="9 10">
        <text>tRNA(Tyr) + L-tyrosine + ATP = L-tyrosyl-tRNA(Tyr) + AMP + diphosphate + H(+)</text>
        <dbReference type="Rhea" id="RHEA:10220"/>
        <dbReference type="Rhea" id="RHEA-COMP:9706"/>
        <dbReference type="Rhea" id="RHEA-COMP:9707"/>
        <dbReference type="ChEBI" id="CHEBI:15378"/>
        <dbReference type="ChEBI" id="CHEBI:30616"/>
        <dbReference type="ChEBI" id="CHEBI:33019"/>
        <dbReference type="ChEBI" id="CHEBI:58315"/>
        <dbReference type="ChEBI" id="CHEBI:78442"/>
        <dbReference type="ChEBI" id="CHEBI:78536"/>
        <dbReference type="ChEBI" id="CHEBI:456215"/>
        <dbReference type="EC" id="6.1.1.1"/>
    </reaction>
</comment>
<dbReference type="SUPFAM" id="SSF52374">
    <property type="entry name" value="Nucleotidylyl transferase"/>
    <property type="match status" value="1"/>
</dbReference>
<dbReference type="NCBIfam" id="TIGR00234">
    <property type="entry name" value="tyrS"/>
    <property type="match status" value="1"/>
</dbReference>
<reference evidence="13 14" key="1">
    <citation type="journal article" date="2015" name="Sci. Rep.">
        <title>A comparative genomics and reductive dehalogenase gene transcription study of two chloroethene-respiring bacteria, Dehalococcoides mccartyi strains MB and 11a.</title>
        <authorList>
            <person name="Low A."/>
            <person name="Shen Z."/>
            <person name="Cheng D."/>
            <person name="Rogers M.J."/>
            <person name="Lee P.K."/>
            <person name="He J."/>
        </authorList>
    </citation>
    <scope>NUCLEOTIDE SEQUENCE [LARGE SCALE GENOMIC DNA]</scope>
    <source>
        <strain evidence="13 14">MB</strain>
    </source>
</reference>
<dbReference type="EC" id="6.1.1.1" evidence="10"/>
<dbReference type="PATRIC" id="fig|61435.5.peg.219"/>
<evidence type="ECO:0000256" key="11">
    <source>
        <dbReference type="PROSITE-ProRule" id="PRU00182"/>
    </source>
</evidence>
<dbReference type="InterPro" id="IPR002942">
    <property type="entry name" value="S4_RNA-bd"/>
</dbReference>
<dbReference type="Gene3D" id="3.40.50.620">
    <property type="entry name" value="HUPs"/>
    <property type="match status" value="1"/>
</dbReference>
<dbReference type="PRINTS" id="PR01040">
    <property type="entry name" value="TRNASYNTHTYR"/>
</dbReference>
<dbReference type="CDD" id="cd00805">
    <property type="entry name" value="TyrRS_core"/>
    <property type="match status" value="1"/>
</dbReference>
<dbReference type="SMART" id="SM00363">
    <property type="entry name" value="S4"/>
    <property type="match status" value="1"/>
</dbReference>
<dbReference type="HAMAP" id="MF_02007">
    <property type="entry name" value="Tyr_tRNA_synth_type2"/>
    <property type="match status" value="1"/>
</dbReference>
<evidence type="ECO:0000313" key="13">
    <source>
        <dbReference type="EMBL" id="KSV18595.1"/>
    </source>
</evidence>
<evidence type="ECO:0000256" key="10">
    <source>
        <dbReference type="HAMAP-Rule" id="MF_02007"/>
    </source>
</evidence>
<evidence type="ECO:0000256" key="7">
    <source>
        <dbReference type="ARBA" id="ARBA00022917"/>
    </source>
</evidence>
<keyword evidence="2 10" id="KW-0963">Cytoplasm</keyword>
<evidence type="ECO:0000256" key="8">
    <source>
        <dbReference type="ARBA" id="ARBA00023146"/>
    </source>
</evidence>
<evidence type="ECO:0000256" key="2">
    <source>
        <dbReference type="ARBA" id="ARBA00022490"/>
    </source>
</evidence>
<feature type="short sequence motif" description="'KMSKS' region" evidence="10">
    <location>
        <begin position="227"/>
        <end position="231"/>
    </location>
</feature>
<dbReference type="CDD" id="cd00165">
    <property type="entry name" value="S4"/>
    <property type="match status" value="1"/>
</dbReference>